<name>A0A8R2A417_ACYPI</name>
<dbReference type="KEGG" id="api:100159494"/>
<dbReference type="PANTHER" id="PTHR24394:SF44">
    <property type="entry name" value="ZINC FINGER PROTEIN 271-LIKE"/>
    <property type="match status" value="1"/>
</dbReference>
<dbReference type="SUPFAM" id="SSF57667">
    <property type="entry name" value="beta-beta-alpha zinc fingers"/>
    <property type="match status" value="4"/>
</dbReference>
<evidence type="ECO:0000256" key="1">
    <source>
        <dbReference type="ARBA" id="ARBA00004123"/>
    </source>
</evidence>
<dbReference type="AlphaFoldDB" id="A0A8R2A417"/>
<dbReference type="InterPro" id="IPR036236">
    <property type="entry name" value="Znf_C2H2_sf"/>
</dbReference>
<feature type="domain" description="C2H2-type" evidence="8">
    <location>
        <begin position="244"/>
        <end position="273"/>
    </location>
</feature>
<evidence type="ECO:0000313" key="9">
    <source>
        <dbReference type="EnsemblMetazoa" id="XP_001943154.2"/>
    </source>
</evidence>
<feature type="domain" description="C2H2-type" evidence="8">
    <location>
        <begin position="300"/>
        <end position="328"/>
    </location>
</feature>
<keyword evidence="5" id="KW-0862">Zinc</keyword>
<dbReference type="EnsemblMetazoa" id="XM_001943119.5">
    <property type="protein sequence ID" value="XP_001943154.2"/>
    <property type="gene ID" value="LOC100159494"/>
</dbReference>
<keyword evidence="3" id="KW-0677">Repeat</keyword>
<dbReference type="InterPro" id="IPR013087">
    <property type="entry name" value="Znf_C2H2_type"/>
</dbReference>
<feature type="domain" description="C2H2-type" evidence="8">
    <location>
        <begin position="342"/>
        <end position="369"/>
    </location>
</feature>
<feature type="domain" description="C2H2-type" evidence="8">
    <location>
        <begin position="218"/>
        <end position="245"/>
    </location>
</feature>
<feature type="domain" description="C2H2-type" evidence="8">
    <location>
        <begin position="189"/>
        <end position="217"/>
    </location>
</feature>
<dbReference type="GeneID" id="100159494"/>
<proteinExistence type="predicted"/>
<dbReference type="PANTHER" id="PTHR24394">
    <property type="entry name" value="ZINC FINGER PROTEIN"/>
    <property type="match status" value="1"/>
</dbReference>
<evidence type="ECO:0000256" key="5">
    <source>
        <dbReference type="ARBA" id="ARBA00022833"/>
    </source>
</evidence>
<dbReference type="GO" id="GO:0005634">
    <property type="term" value="C:nucleus"/>
    <property type="evidence" value="ECO:0007669"/>
    <property type="project" value="UniProtKB-SubCell"/>
</dbReference>
<evidence type="ECO:0000256" key="6">
    <source>
        <dbReference type="ARBA" id="ARBA00023242"/>
    </source>
</evidence>
<dbReference type="SMART" id="SM00355">
    <property type="entry name" value="ZnF_C2H2"/>
    <property type="match status" value="7"/>
</dbReference>
<dbReference type="GO" id="GO:0000981">
    <property type="term" value="F:DNA-binding transcription factor activity, RNA polymerase II-specific"/>
    <property type="evidence" value="ECO:0007669"/>
    <property type="project" value="TreeGrafter"/>
</dbReference>
<evidence type="ECO:0000256" key="3">
    <source>
        <dbReference type="ARBA" id="ARBA00022737"/>
    </source>
</evidence>
<evidence type="ECO:0000256" key="2">
    <source>
        <dbReference type="ARBA" id="ARBA00022723"/>
    </source>
</evidence>
<evidence type="ECO:0000259" key="8">
    <source>
        <dbReference type="PROSITE" id="PS50157"/>
    </source>
</evidence>
<keyword evidence="2" id="KW-0479">Metal-binding</keyword>
<keyword evidence="10" id="KW-1185">Reference proteome</keyword>
<keyword evidence="4 7" id="KW-0863">Zinc-finger</keyword>
<dbReference type="PROSITE" id="PS50157">
    <property type="entry name" value="ZINC_FINGER_C2H2_2"/>
    <property type="match status" value="7"/>
</dbReference>
<dbReference type="Gene3D" id="3.30.160.60">
    <property type="entry name" value="Classic Zinc Finger"/>
    <property type="match status" value="5"/>
</dbReference>
<evidence type="ECO:0000256" key="7">
    <source>
        <dbReference type="PROSITE-ProRule" id="PRU00042"/>
    </source>
</evidence>
<feature type="domain" description="C2H2-type" evidence="8">
    <location>
        <begin position="369"/>
        <end position="397"/>
    </location>
</feature>
<keyword evidence="6" id="KW-0539">Nucleus</keyword>
<reference evidence="10" key="1">
    <citation type="submission" date="2010-06" db="EMBL/GenBank/DDBJ databases">
        <authorList>
            <person name="Jiang H."/>
            <person name="Abraham K."/>
            <person name="Ali S."/>
            <person name="Alsbrooks S.L."/>
            <person name="Anim B.N."/>
            <person name="Anosike U.S."/>
            <person name="Attaway T."/>
            <person name="Bandaranaike D.P."/>
            <person name="Battles P.K."/>
            <person name="Bell S.N."/>
            <person name="Bell A.V."/>
            <person name="Beltran B."/>
            <person name="Bickham C."/>
            <person name="Bustamante Y."/>
            <person name="Caleb T."/>
            <person name="Canada A."/>
            <person name="Cardenas V."/>
            <person name="Carter K."/>
            <person name="Chacko J."/>
            <person name="Chandrabose M.N."/>
            <person name="Chavez D."/>
            <person name="Chavez A."/>
            <person name="Chen L."/>
            <person name="Chu H.-S."/>
            <person name="Claassen K.J."/>
            <person name="Cockrell R."/>
            <person name="Collins M."/>
            <person name="Cooper J.A."/>
            <person name="Cree A."/>
            <person name="Curry S.M."/>
            <person name="Da Y."/>
            <person name="Dao M.D."/>
            <person name="Das B."/>
            <person name="Davila M.-L."/>
            <person name="Davy-Carroll L."/>
            <person name="Denson S."/>
            <person name="Dinh H."/>
            <person name="Ebong V.E."/>
            <person name="Edwards J.R."/>
            <person name="Egan A."/>
            <person name="El-Daye J."/>
            <person name="Escobedo L."/>
            <person name="Fernandez S."/>
            <person name="Fernando P.R."/>
            <person name="Flagg N."/>
            <person name="Forbes L.D."/>
            <person name="Fowler R.G."/>
            <person name="Fu Q."/>
            <person name="Gabisi R.A."/>
            <person name="Ganer J."/>
            <person name="Garbino Pronczuk A."/>
            <person name="Garcia R.M."/>
            <person name="Garner T."/>
            <person name="Garrett T.E."/>
            <person name="Gonzalez D.A."/>
            <person name="Hamid H."/>
            <person name="Hawkins E.S."/>
            <person name="Hirani K."/>
            <person name="Hogues M.E."/>
            <person name="Hollins B."/>
            <person name="Hsiao C.-H."/>
            <person name="Jabil R."/>
            <person name="James M.L."/>
            <person name="Jhangiani S.N."/>
            <person name="Johnson B."/>
            <person name="Johnson Q."/>
            <person name="Joshi V."/>
            <person name="Kalu J.B."/>
            <person name="Kam C."/>
            <person name="Kashfia A."/>
            <person name="Keebler J."/>
            <person name="Kisamo H."/>
            <person name="Kovar C.L."/>
            <person name="Lago L.A."/>
            <person name="Lai C.-Y."/>
            <person name="Laidlaw J."/>
            <person name="Lara F."/>
            <person name="Le T.-K."/>
            <person name="Lee S.L."/>
            <person name="Legall F.H."/>
            <person name="Lemon S.J."/>
            <person name="Lewis L.R."/>
            <person name="Li B."/>
            <person name="Liu Y."/>
            <person name="Liu Y.-S."/>
            <person name="Lopez J."/>
            <person name="Lozado R.J."/>
            <person name="Lu J."/>
            <person name="Madu R.C."/>
            <person name="Maheshwari M."/>
            <person name="Maheshwari R."/>
            <person name="Malloy K."/>
            <person name="Martinez E."/>
            <person name="Mathew T."/>
            <person name="Mercado I.C."/>
            <person name="Mercado C."/>
            <person name="Meyer B."/>
            <person name="Montgomery K."/>
            <person name="Morgan M.B."/>
            <person name="Munidasa M."/>
            <person name="Nazareth L.V."/>
            <person name="Nelson J."/>
            <person name="Ng B.M."/>
            <person name="Nguyen N.B."/>
            <person name="Nguyen P.Q."/>
            <person name="Nguyen T."/>
            <person name="Obregon M."/>
            <person name="Okwuonu G.O."/>
            <person name="Onwere C.G."/>
            <person name="Orozco G."/>
            <person name="Parra A."/>
            <person name="Patel S."/>
            <person name="Patil S."/>
            <person name="Perez A."/>
            <person name="Perez Y."/>
            <person name="Pham C."/>
            <person name="Primus E.L."/>
            <person name="Pu L.-L."/>
            <person name="Puazo M."/>
            <person name="Qin X."/>
            <person name="Quiroz J.B."/>
            <person name="Reese J."/>
            <person name="Richards S."/>
            <person name="Rives C.M."/>
            <person name="Robberts R."/>
            <person name="Ruiz S.J."/>
            <person name="Ruiz M.J."/>
            <person name="Santibanez J."/>
            <person name="Schneider B.W."/>
            <person name="Sisson I."/>
            <person name="Smith M."/>
            <person name="Sodergren E."/>
            <person name="Song X.-Z."/>
            <person name="Song B.B."/>
            <person name="Summersgill H."/>
            <person name="Thelus R."/>
            <person name="Thornton R.D."/>
            <person name="Trejos Z.Y."/>
            <person name="Usmani K."/>
            <person name="Vattathil S."/>
            <person name="Villasana D."/>
            <person name="Walker D.L."/>
            <person name="Wang S."/>
            <person name="Wang K."/>
            <person name="White C.S."/>
            <person name="Williams A.C."/>
            <person name="Williamson J."/>
            <person name="Wilson K."/>
            <person name="Woghiren I.O."/>
            <person name="Woodworth J.R."/>
            <person name="Worley K.C."/>
            <person name="Wright R.A."/>
            <person name="Wu W."/>
            <person name="Young L."/>
            <person name="Zhang L."/>
            <person name="Zhang J."/>
            <person name="Zhu Y."/>
            <person name="Muzny D.M."/>
            <person name="Weinstock G."/>
            <person name="Gibbs R.A."/>
        </authorList>
    </citation>
    <scope>NUCLEOTIDE SEQUENCE [LARGE SCALE GENOMIC DNA]</scope>
    <source>
        <strain evidence="10">LSR1</strain>
    </source>
</reference>
<reference evidence="9" key="2">
    <citation type="submission" date="2022-06" db="UniProtKB">
        <authorList>
            <consortium name="EnsemblMetazoa"/>
        </authorList>
    </citation>
    <scope>IDENTIFICATION</scope>
</reference>
<evidence type="ECO:0000256" key="4">
    <source>
        <dbReference type="ARBA" id="ARBA00022771"/>
    </source>
</evidence>
<dbReference type="PROSITE" id="PS00028">
    <property type="entry name" value="ZINC_FINGER_C2H2_1"/>
    <property type="match status" value="7"/>
</dbReference>
<evidence type="ECO:0000313" key="10">
    <source>
        <dbReference type="Proteomes" id="UP000007819"/>
    </source>
</evidence>
<dbReference type="OrthoDB" id="6077919at2759"/>
<protein>
    <recommendedName>
        <fullName evidence="8">C2H2-type domain-containing protein</fullName>
    </recommendedName>
</protein>
<comment type="subcellular location">
    <subcellularLocation>
        <location evidence="1">Nucleus</location>
    </subcellularLocation>
</comment>
<feature type="domain" description="C2H2-type" evidence="8">
    <location>
        <begin position="274"/>
        <end position="301"/>
    </location>
</feature>
<sequence>MTSNVKTENNTELGTMPSQLLNVVINDSNGTKKNHTVATIPSMSKSMKRALESETTIIPIYSKSNFKQVKSANGHSGRKGILAVNDFPIKLPATLLAECTIEISNKPNKNSIHHNEKSLTIRNRNLTNYQNKFAVEKQLKATENEVSEVDIRDMMTSVEAVYSDDEDIPKPAVGPCNLETQRPEILFPFSCEYCPNKFSNRGALWQHTVAFHTIEKTCECNLCGRKFYRNCSLALHMKSHSDEYNCACSICGREFNRFTLLQRHAKLHSEVAQYKCTACNKSFDDLNTLQLHAAEHKDKLACEQCEAVFTTKESLDIHMEAMHGDHQEDVIQVRMNGGEKSYACRFCGKTYGAKAIVKKHELIHTGERLKCEECGIEFTQKSSLMRHTKRIHPTANT</sequence>
<dbReference type="RefSeq" id="XP_001943154.2">
    <property type="nucleotide sequence ID" value="XM_001943119.4"/>
</dbReference>
<dbReference type="Proteomes" id="UP000007819">
    <property type="component" value="Chromosome A2"/>
</dbReference>
<accession>A0A8R2A417</accession>
<dbReference type="Pfam" id="PF00096">
    <property type="entry name" value="zf-C2H2"/>
    <property type="match status" value="3"/>
</dbReference>
<dbReference type="GO" id="GO:0008270">
    <property type="term" value="F:zinc ion binding"/>
    <property type="evidence" value="ECO:0007669"/>
    <property type="project" value="UniProtKB-KW"/>
</dbReference>
<organism evidence="9 10">
    <name type="scientific">Acyrthosiphon pisum</name>
    <name type="common">Pea aphid</name>
    <dbReference type="NCBI Taxonomy" id="7029"/>
    <lineage>
        <taxon>Eukaryota</taxon>
        <taxon>Metazoa</taxon>
        <taxon>Ecdysozoa</taxon>
        <taxon>Arthropoda</taxon>
        <taxon>Hexapoda</taxon>
        <taxon>Insecta</taxon>
        <taxon>Pterygota</taxon>
        <taxon>Neoptera</taxon>
        <taxon>Paraneoptera</taxon>
        <taxon>Hemiptera</taxon>
        <taxon>Sternorrhyncha</taxon>
        <taxon>Aphidomorpha</taxon>
        <taxon>Aphidoidea</taxon>
        <taxon>Aphididae</taxon>
        <taxon>Macrosiphini</taxon>
        <taxon>Acyrthosiphon</taxon>
    </lineage>
</organism>